<gene>
    <name evidence="3" type="ORF">EXIGLDRAFT_718701</name>
</gene>
<name>A0A165HKH5_EXIGL</name>
<keyword evidence="2" id="KW-0812">Transmembrane</keyword>
<feature type="transmembrane region" description="Helical" evidence="2">
    <location>
        <begin position="509"/>
        <end position="534"/>
    </location>
</feature>
<dbReference type="InterPro" id="IPR040410">
    <property type="entry name" value="UPF0658_Golgi"/>
</dbReference>
<proteinExistence type="predicted"/>
<feature type="compositionally biased region" description="Low complexity" evidence="1">
    <location>
        <begin position="160"/>
        <end position="242"/>
    </location>
</feature>
<dbReference type="STRING" id="1314781.A0A165HKH5"/>
<accession>A0A165HKH5</accession>
<dbReference type="AlphaFoldDB" id="A0A165HKH5"/>
<protein>
    <submittedName>
        <fullName evidence="3">Uncharacterized protein</fullName>
    </submittedName>
</protein>
<dbReference type="Proteomes" id="UP000077266">
    <property type="component" value="Unassembled WGS sequence"/>
</dbReference>
<feature type="transmembrane region" description="Helical" evidence="2">
    <location>
        <begin position="554"/>
        <end position="573"/>
    </location>
</feature>
<feature type="compositionally biased region" description="Polar residues" evidence="1">
    <location>
        <begin position="783"/>
        <end position="803"/>
    </location>
</feature>
<dbReference type="GO" id="GO:0005794">
    <property type="term" value="C:Golgi apparatus"/>
    <property type="evidence" value="ECO:0007669"/>
    <property type="project" value="TreeGrafter"/>
</dbReference>
<keyword evidence="2" id="KW-1133">Transmembrane helix</keyword>
<feature type="region of interest" description="Disordered" evidence="1">
    <location>
        <begin position="783"/>
        <end position="811"/>
    </location>
</feature>
<keyword evidence="4" id="KW-1185">Reference proteome</keyword>
<feature type="compositionally biased region" description="Low complexity" evidence="1">
    <location>
        <begin position="748"/>
        <end position="759"/>
    </location>
</feature>
<feature type="compositionally biased region" description="Polar residues" evidence="1">
    <location>
        <begin position="108"/>
        <end position="119"/>
    </location>
</feature>
<dbReference type="PANTHER" id="PTHR34391">
    <property type="entry name" value="UPF0658 GOLGI APPARATUS MEMBRANE PROTEIN C1952.10C-RELATED"/>
    <property type="match status" value="1"/>
</dbReference>
<dbReference type="PANTHER" id="PTHR34391:SF2">
    <property type="entry name" value="TRP C-TERMINAL DOMAIN-CONTAINING PROTEIN"/>
    <property type="match status" value="1"/>
</dbReference>
<organism evidence="3 4">
    <name type="scientific">Exidia glandulosa HHB12029</name>
    <dbReference type="NCBI Taxonomy" id="1314781"/>
    <lineage>
        <taxon>Eukaryota</taxon>
        <taxon>Fungi</taxon>
        <taxon>Dikarya</taxon>
        <taxon>Basidiomycota</taxon>
        <taxon>Agaricomycotina</taxon>
        <taxon>Agaricomycetes</taxon>
        <taxon>Auriculariales</taxon>
        <taxon>Exidiaceae</taxon>
        <taxon>Exidia</taxon>
    </lineage>
</organism>
<feature type="compositionally biased region" description="Low complexity" evidence="1">
    <location>
        <begin position="120"/>
        <end position="154"/>
    </location>
</feature>
<keyword evidence="2" id="KW-0472">Membrane</keyword>
<feature type="transmembrane region" description="Helical" evidence="2">
    <location>
        <begin position="580"/>
        <end position="599"/>
    </location>
</feature>
<evidence type="ECO:0000256" key="2">
    <source>
        <dbReference type="SAM" id="Phobius"/>
    </source>
</evidence>
<reference evidence="3 4" key="1">
    <citation type="journal article" date="2016" name="Mol. Biol. Evol.">
        <title>Comparative Genomics of Early-Diverging Mushroom-Forming Fungi Provides Insights into the Origins of Lignocellulose Decay Capabilities.</title>
        <authorList>
            <person name="Nagy L.G."/>
            <person name="Riley R."/>
            <person name="Tritt A."/>
            <person name="Adam C."/>
            <person name="Daum C."/>
            <person name="Floudas D."/>
            <person name="Sun H."/>
            <person name="Yadav J.S."/>
            <person name="Pangilinan J."/>
            <person name="Larsson K.H."/>
            <person name="Matsuura K."/>
            <person name="Barry K."/>
            <person name="Labutti K."/>
            <person name="Kuo R."/>
            <person name="Ohm R.A."/>
            <person name="Bhattacharya S.S."/>
            <person name="Shirouzu T."/>
            <person name="Yoshinaga Y."/>
            <person name="Martin F.M."/>
            <person name="Grigoriev I.V."/>
            <person name="Hibbett D.S."/>
        </authorList>
    </citation>
    <scope>NUCLEOTIDE SEQUENCE [LARGE SCALE GENOMIC DNA]</scope>
    <source>
        <strain evidence="3 4">HHB12029</strain>
    </source>
</reference>
<evidence type="ECO:0000313" key="4">
    <source>
        <dbReference type="Proteomes" id="UP000077266"/>
    </source>
</evidence>
<feature type="transmembrane region" description="Helical" evidence="2">
    <location>
        <begin position="614"/>
        <end position="640"/>
    </location>
</feature>
<feature type="region of interest" description="Disordered" evidence="1">
    <location>
        <begin position="108"/>
        <end position="281"/>
    </location>
</feature>
<dbReference type="OrthoDB" id="2448307at2759"/>
<dbReference type="EMBL" id="KV426014">
    <property type="protein sequence ID" value="KZV92103.1"/>
    <property type="molecule type" value="Genomic_DNA"/>
</dbReference>
<evidence type="ECO:0000313" key="3">
    <source>
        <dbReference type="EMBL" id="KZV92103.1"/>
    </source>
</evidence>
<feature type="region of interest" description="Disordered" evidence="1">
    <location>
        <begin position="748"/>
        <end position="770"/>
    </location>
</feature>
<feature type="compositionally biased region" description="Acidic residues" evidence="1">
    <location>
        <begin position="249"/>
        <end position="266"/>
    </location>
</feature>
<feature type="transmembrane region" description="Helical" evidence="2">
    <location>
        <begin position="467"/>
        <end position="488"/>
    </location>
</feature>
<sequence>MRVVKAMLAMVPLKLVWVRITSSKTTSTFFLLALVHCLVQIALELFAYSLNARAFDLLRAVVRAGDPTALADLDGGLAIWGDHNLTICHGVPSEETCQVVWHEQNVDGSQQTPQEANIASTSSTVSEASTSTVEASTSTLAPTTSTTSVVEAPSQPAPAAPSAVTSSSVPAPAPVETVPTESSSVSSSATETPATNSPVASVSSASEVSSTVSSTTTGTTSISSSTSAPKPTATKVVVVTVPEPAGGSELEDSDDEDSDDEDDLDDAASISSADSDDDDELGLERRFDFVEEELKPRFVDSHRKPATLGRRWVDQAALDTLTKEQVRSFVDNAKRESIHRVLDDYGVVLGVQLLDVNAANGTIFMDQTCLETLQVPVQSLRQSFRVDFTFVAFQVWVLGMSVVALLNESVPHIVAAFMTHLLATAWSGYQLQLTEAFRTEFNTLVTNGPCGANLLPMYWGPRRNTEISILALNIAVMFAIGFFSYKLLKSFGWQTFKKIGASFVINRCYRLVLAFSIAVQLSVFFIGADIALWLDQLYNGTFGRFGTHRDIFKGLYIGFLVFLFPWLAIGWFSVRRESRIWMGVFLGAAIVMVSGWAAMFADRAFLWTFRTWDFFAVITCAAAVLLGTTIALGVACRLNFGKGLPSYLKEFELGTEEPAWEPADEKYSYGDEEKLVNFPSANGDSPVPTFSAAFGGPEGLERLRTMSRPSTLASRPGISMHARGGSTSGSMDFVGGLPQRPNVAVTISRSVSASSRSTVDTPIDQPYMTHNDAQRLALTRLNTGDSQRSYNSQTSGSSASNRLQRQRWAIE</sequence>
<evidence type="ECO:0000256" key="1">
    <source>
        <dbReference type="SAM" id="MobiDB-lite"/>
    </source>
</evidence>
<dbReference type="InParanoid" id="A0A165HKH5"/>